<dbReference type="GO" id="GO:0006508">
    <property type="term" value="P:proteolysis"/>
    <property type="evidence" value="ECO:0007669"/>
    <property type="project" value="InterPro"/>
</dbReference>
<dbReference type="CDD" id="cd00161">
    <property type="entry name" value="beta-trefoil_Ricin-like"/>
    <property type="match status" value="1"/>
</dbReference>
<sequence>MNKRSASRDVGSNVRRTTRYGAWVAGVLVAAGTLVASPAQAIVGDSAGDGEKAYVAKIEIGATDRACTGALIEARWVVTAASCFVDDPAQYASVPAGAPSLPAKVTVGRTDLTTTSGQVRDIVELIPRTDRDLVLARLSAPVSNVTPVALSATAPTNGEALTAGGYGRTKTEWVPNRLHTGAFTVTGTRGLELDIDGQDGAAICKGDAGGPVVRAGTSGDELVAVSSRSWQGGCFGSEETRTGAIASRADDLAAWVTTAVTAPHTLTNKATGKCLAVPQASLDNGTKLMQWTCTGNSEQQWHLEKVAGGNGDRYRVRNQNSNRCLAIPQAGLDNGTQAIQWTCSGSNDQIWINDSIGRLRNLNSDKCLAIPQANPAIGTAAVQWTCSTNNDQRWTW</sequence>
<dbReference type="PRINTS" id="PR00722">
    <property type="entry name" value="CHYMOTRYPSIN"/>
</dbReference>
<dbReference type="GO" id="GO:0004252">
    <property type="term" value="F:serine-type endopeptidase activity"/>
    <property type="evidence" value="ECO:0007669"/>
    <property type="project" value="InterPro"/>
</dbReference>
<dbReference type="InterPro" id="IPR051333">
    <property type="entry name" value="CLIP_Serine_Protease"/>
</dbReference>
<accession>A0A4Y3VSH6</accession>
<dbReference type="Gene3D" id="2.80.10.50">
    <property type="match status" value="1"/>
</dbReference>
<dbReference type="PROSITE" id="PS50240">
    <property type="entry name" value="TRYPSIN_DOM"/>
    <property type="match status" value="1"/>
</dbReference>
<dbReference type="InterPro" id="IPR043504">
    <property type="entry name" value="Peptidase_S1_PA_chymotrypsin"/>
</dbReference>
<keyword evidence="3" id="KW-1185">Reference proteome</keyword>
<protein>
    <recommendedName>
        <fullName evidence="1">Peptidase S1 domain-containing protein</fullName>
    </recommendedName>
</protein>
<dbReference type="PANTHER" id="PTHR24260">
    <property type="match status" value="1"/>
</dbReference>
<dbReference type="Proteomes" id="UP000317881">
    <property type="component" value="Unassembled WGS sequence"/>
</dbReference>
<comment type="caution">
    <text evidence="2">The sequence shown here is derived from an EMBL/GenBank/DDBJ whole genome shotgun (WGS) entry which is preliminary data.</text>
</comment>
<dbReference type="Pfam" id="PF00089">
    <property type="entry name" value="Trypsin"/>
    <property type="match status" value="1"/>
</dbReference>
<name>A0A4Y3VSH6_9ACTN</name>
<dbReference type="InterPro" id="IPR035992">
    <property type="entry name" value="Ricin_B-like_lectins"/>
</dbReference>
<evidence type="ECO:0000313" key="2">
    <source>
        <dbReference type="EMBL" id="GEC08985.1"/>
    </source>
</evidence>
<dbReference type="SUPFAM" id="SSF50494">
    <property type="entry name" value="Trypsin-like serine proteases"/>
    <property type="match status" value="1"/>
</dbReference>
<organism evidence="2 3">
    <name type="scientific">Streptomyces spinoverrucosus</name>
    <dbReference type="NCBI Taxonomy" id="284043"/>
    <lineage>
        <taxon>Bacteria</taxon>
        <taxon>Bacillati</taxon>
        <taxon>Actinomycetota</taxon>
        <taxon>Actinomycetes</taxon>
        <taxon>Kitasatosporales</taxon>
        <taxon>Streptomycetaceae</taxon>
        <taxon>Streptomyces</taxon>
    </lineage>
</organism>
<dbReference type="EMBL" id="BJND01000062">
    <property type="protein sequence ID" value="GEC08985.1"/>
    <property type="molecule type" value="Genomic_DNA"/>
</dbReference>
<dbReference type="PROSITE" id="PS50231">
    <property type="entry name" value="RICIN_B_LECTIN"/>
    <property type="match status" value="1"/>
</dbReference>
<dbReference type="InterPro" id="IPR009003">
    <property type="entry name" value="Peptidase_S1_PA"/>
</dbReference>
<dbReference type="SMART" id="SM00020">
    <property type="entry name" value="Tryp_SPc"/>
    <property type="match status" value="1"/>
</dbReference>
<evidence type="ECO:0000313" key="3">
    <source>
        <dbReference type="Proteomes" id="UP000317881"/>
    </source>
</evidence>
<dbReference type="PANTHER" id="PTHR24260:SF136">
    <property type="entry name" value="GH08193P-RELATED"/>
    <property type="match status" value="1"/>
</dbReference>
<reference evidence="2 3" key="1">
    <citation type="submission" date="2019-06" db="EMBL/GenBank/DDBJ databases">
        <title>Whole genome shotgun sequence of Streptomyces spinoverrucosus NBRC 14228.</title>
        <authorList>
            <person name="Hosoyama A."/>
            <person name="Uohara A."/>
            <person name="Ohji S."/>
            <person name="Ichikawa N."/>
        </authorList>
    </citation>
    <scope>NUCLEOTIDE SEQUENCE [LARGE SCALE GENOMIC DNA]</scope>
    <source>
        <strain evidence="2 3">NBRC 14228</strain>
    </source>
</reference>
<dbReference type="InterPro" id="IPR000772">
    <property type="entry name" value="Ricin_B_lectin"/>
</dbReference>
<proteinExistence type="predicted"/>
<evidence type="ECO:0000259" key="1">
    <source>
        <dbReference type="PROSITE" id="PS50240"/>
    </source>
</evidence>
<gene>
    <name evidence="2" type="ORF">SSP24_66400</name>
</gene>
<dbReference type="Pfam" id="PF00652">
    <property type="entry name" value="Ricin_B_lectin"/>
    <property type="match status" value="1"/>
</dbReference>
<dbReference type="SUPFAM" id="SSF50370">
    <property type="entry name" value="Ricin B-like lectins"/>
    <property type="match status" value="1"/>
</dbReference>
<dbReference type="InterPro" id="IPR001314">
    <property type="entry name" value="Peptidase_S1A"/>
</dbReference>
<dbReference type="AlphaFoldDB" id="A0A4Y3VSH6"/>
<dbReference type="InterPro" id="IPR001254">
    <property type="entry name" value="Trypsin_dom"/>
</dbReference>
<dbReference type="SMART" id="SM00458">
    <property type="entry name" value="RICIN"/>
    <property type="match status" value="1"/>
</dbReference>
<dbReference type="Gene3D" id="2.40.10.10">
    <property type="entry name" value="Trypsin-like serine proteases"/>
    <property type="match status" value="1"/>
</dbReference>
<feature type="domain" description="Peptidase S1" evidence="1">
    <location>
        <begin position="42"/>
        <end position="261"/>
    </location>
</feature>